<protein>
    <submittedName>
        <fullName evidence="6">DNA methylase</fullName>
    </submittedName>
</protein>
<evidence type="ECO:0000313" key="7">
    <source>
        <dbReference type="Proteomes" id="UP000262004"/>
    </source>
</evidence>
<dbReference type="InterPro" id="IPR002941">
    <property type="entry name" value="DNA_methylase_N4/N6"/>
</dbReference>
<dbReference type="GO" id="GO:0003677">
    <property type="term" value="F:DNA binding"/>
    <property type="evidence" value="ECO:0007669"/>
    <property type="project" value="InterPro"/>
</dbReference>
<dbReference type="GO" id="GO:0008170">
    <property type="term" value="F:N-methyltransferase activity"/>
    <property type="evidence" value="ECO:0007669"/>
    <property type="project" value="InterPro"/>
</dbReference>
<feature type="domain" description="DNA methylase N-4/N-6" evidence="5">
    <location>
        <begin position="165"/>
        <end position="216"/>
    </location>
</feature>
<keyword evidence="2 6" id="KW-0489">Methyltransferase</keyword>
<dbReference type="GO" id="GO:0032259">
    <property type="term" value="P:methylation"/>
    <property type="evidence" value="ECO:0007669"/>
    <property type="project" value="UniProtKB-KW"/>
</dbReference>
<reference evidence="6 7" key="1">
    <citation type="submission" date="2018-04" db="EMBL/GenBank/DDBJ databases">
        <title>Complete genome sequence of Hydrogenophilus thermoluteolus TH-1.</title>
        <authorList>
            <person name="Arai H."/>
        </authorList>
    </citation>
    <scope>NUCLEOTIDE SEQUENCE [LARGE SCALE GENOMIC DNA]</scope>
    <source>
        <strain evidence="6 7">TH-1</strain>
    </source>
</reference>
<keyword evidence="7" id="KW-1185">Reference proteome</keyword>
<dbReference type="InterPro" id="IPR029063">
    <property type="entry name" value="SAM-dependent_MTases_sf"/>
</dbReference>
<dbReference type="PROSITE" id="PS00092">
    <property type="entry name" value="N6_MTASE"/>
    <property type="match status" value="1"/>
</dbReference>
<evidence type="ECO:0000256" key="4">
    <source>
        <dbReference type="SAM" id="MobiDB-lite"/>
    </source>
</evidence>
<sequence length="1028" mass="117801">MNHQNNLFENQDLKTRNQEPGECLGQTFASDEARREHFLRLLREGLEELHAKLGGVPFTTVEDAVERMGSVEKWPMGDDAHLRELAERMRHADSNKDLLQRWKDEIGFPHGEIKDILNLSDPPYYTACPNPFIADFIKHYGKPYDPNVPYSKEPFAADVSEGKNDPIYNAHSYHTKVPHKAIMRYILHYTEPGDVVFDGFCGTGMTGVAAQLCGDRATVESLGYKVDDAGTIYQPEQDENGKTVWKPFSKLGARRAVLNDLSPAATFIAYNFNTPVDVRAFEREANQILKEVEAECGWMYATLTTTAANEATTWAEKLRACRTADEARALIASILCRGTINYTVWSDVFVCPDCTEEVIFWHAAVDKEAGKVRDEFPCPHCGASLTKRNMDRAWVTRYDKSIGETIRQAKQVPVLINYSVGKKRYEKTPDAFDLALIEKIEELDIPYWFPTDRMPEGEESRRNDDIGLTHVHHFYTKRNLWVLGALSSKFKNRNSLHGLFVLTGLLQISSIQSSFRFDNRNPKNTAGGILKGTLYVPSLPREGSIFENFKRRFRAILSSDNGRCIQIHNILESRTLGFAPIDNSIDYIFTDPPFGGNLMYSELNFLWESWLKVFTNNEPEAIENKVQGKGLPEYQRLMTECFREYYRVLKPGRWMTVEFHNSKNSVWNSIQEALQTAGFVIADVRTLDKKQGSFKQVTSANAVKQDLVISCYKPNGGLEERFKREAGTEEGVWDFVRTHLKQLPVFVSKDGKAEVIAERQNYLLFDRMVAFHVQRGVTVPLSAAEFYAGLAQRFPERDGMYFLPEQVAEYDKKRMKVKEILQLQLFVTDEASAIQWLKQQLTRKPQTAGDLKPQFMQEIGGWKKNEKMLELDELLEQNFLRYDGKGPIPAQLVSWMKQSADLRKIIQEELASGRAAEENGQLSTQSSVLITRAKDRWYVPDPNKASDLEKLRERALLREFEEYRESKQRRLKVFRLEAVRAGFKKAWQDRDYATIIAVARKIPDNVLQEDPKLLMWYDQAVTRVGGES</sequence>
<gene>
    <name evidence="6" type="ORF">HPTL_1672</name>
</gene>
<dbReference type="RefSeq" id="WP_119335618.1">
    <property type="nucleotide sequence ID" value="NZ_AP018558.1"/>
</dbReference>
<dbReference type="REBASE" id="253815">
    <property type="entry name" value="M.HthTH1ORF1672P"/>
</dbReference>
<feature type="region of interest" description="Disordered" evidence="4">
    <location>
        <begin position="1"/>
        <end position="21"/>
    </location>
</feature>
<evidence type="ECO:0000256" key="2">
    <source>
        <dbReference type="ARBA" id="ARBA00022603"/>
    </source>
</evidence>
<dbReference type="InterPro" id="IPR002052">
    <property type="entry name" value="DNA_methylase_N6_adenine_CS"/>
</dbReference>
<evidence type="ECO:0000259" key="5">
    <source>
        <dbReference type="Pfam" id="PF01555"/>
    </source>
</evidence>
<evidence type="ECO:0000256" key="3">
    <source>
        <dbReference type="ARBA" id="ARBA00022679"/>
    </source>
</evidence>
<keyword evidence="3" id="KW-0808">Transferase</keyword>
<name>A0A2Z6E033_HYDTE</name>
<dbReference type="EMBL" id="AP018558">
    <property type="protein sequence ID" value="BBD77930.1"/>
    <property type="molecule type" value="Genomic_DNA"/>
</dbReference>
<dbReference type="Pfam" id="PF01555">
    <property type="entry name" value="N6_N4_Mtase"/>
    <property type="match status" value="2"/>
</dbReference>
<proteinExistence type="inferred from homology"/>
<organism evidence="6 7">
    <name type="scientific">Hydrogenophilus thermoluteolus</name>
    <name type="common">Pseudomonas hydrogenothermophila</name>
    <dbReference type="NCBI Taxonomy" id="297"/>
    <lineage>
        <taxon>Bacteria</taxon>
        <taxon>Pseudomonadati</taxon>
        <taxon>Pseudomonadota</taxon>
        <taxon>Hydrogenophilia</taxon>
        <taxon>Hydrogenophilales</taxon>
        <taxon>Hydrogenophilaceae</taxon>
        <taxon>Hydrogenophilus</taxon>
    </lineage>
</organism>
<dbReference type="Proteomes" id="UP000262004">
    <property type="component" value="Chromosome"/>
</dbReference>
<accession>A0A2Z6E033</accession>
<comment type="similarity">
    <text evidence="1">Belongs to the N(4)/N(6)-methyltransferase family.</text>
</comment>
<dbReference type="AlphaFoldDB" id="A0A2Z6E033"/>
<dbReference type="SUPFAM" id="SSF53335">
    <property type="entry name" value="S-adenosyl-L-methionine-dependent methyltransferases"/>
    <property type="match status" value="2"/>
</dbReference>
<dbReference type="Gene3D" id="3.40.50.150">
    <property type="entry name" value="Vaccinia Virus protein VP39"/>
    <property type="match status" value="2"/>
</dbReference>
<dbReference type="OrthoDB" id="3197274at2"/>
<feature type="domain" description="DNA methylase N-4/N-6" evidence="5">
    <location>
        <begin position="585"/>
        <end position="700"/>
    </location>
</feature>
<evidence type="ECO:0000256" key="1">
    <source>
        <dbReference type="ARBA" id="ARBA00006594"/>
    </source>
</evidence>
<evidence type="ECO:0000313" key="6">
    <source>
        <dbReference type="EMBL" id="BBD77930.1"/>
    </source>
</evidence>
<dbReference type="KEGG" id="htl:HPTL_1672"/>